<evidence type="ECO:0000256" key="1">
    <source>
        <dbReference type="SAM" id="SignalP"/>
    </source>
</evidence>
<dbReference type="Proteomes" id="UP001432322">
    <property type="component" value="Unassembled WGS sequence"/>
</dbReference>
<feature type="non-terminal residue" evidence="2">
    <location>
        <position position="1"/>
    </location>
</feature>
<organism evidence="2 3">
    <name type="scientific">Pristionchus fissidentatus</name>
    <dbReference type="NCBI Taxonomy" id="1538716"/>
    <lineage>
        <taxon>Eukaryota</taxon>
        <taxon>Metazoa</taxon>
        <taxon>Ecdysozoa</taxon>
        <taxon>Nematoda</taxon>
        <taxon>Chromadorea</taxon>
        <taxon>Rhabditida</taxon>
        <taxon>Rhabditina</taxon>
        <taxon>Diplogasteromorpha</taxon>
        <taxon>Diplogasteroidea</taxon>
        <taxon>Neodiplogasteridae</taxon>
        <taxon>Pristionchus</taxon>
    </lineage>
</organism>
<feature type="chain" id="PRO_5043428313" evidence="1">
    <location>
        <begin position="26"/>
        <end position="70"/>
    </location>
</feature>
<reference evidence="2" key="1">
    <citation type="submission" date="2023-10" db="EMBL/GenBank/DDBJ databases">
        <title>Genome assembly of Pristionchus species.</title>
        <authorList>
            <person name="Yoshida K."/>
            <person name="Sommer R.J."/>
        </authorList>
    </citation>
    <scope>NUCLEOTIDE SEQUENCE</scope>
    <source>
        <strain evidence="2">RS5133</strain>
    </source>
</reference>
<dbReference type="AlphaFoldDB" id="A0AAV5W7N8"/>
<feature type="non-terminal residue" evidence="2">
    <location>
        <position position="70"/>
    </location>
</feature>
<evidence type="ECO:0000313" key="2">
    <source>
        <dbReference type="EMBL" id="GMT26415.1"/>
    </source>
</evidence>
<name>A0AAV5W7N8_9BILA</name>
<evidence type="ECO:0000313" key="3">
    <source>
        <dbReference type="Proteomes" id="UP001432322"/>
    </source>
</evidence>
<sequence>SPSFLQEKMLRFLLLFQFGVISLLADSQCPKNYQLMGDGRCIRPLYVHVNGQMGDLMSKGIEECKKDGAF</sequence>
<gene>
    <name evidence="2" type="ORF">PFISCL1PPCAC_17712</name>
</gene>
<keyword evidence="1" id="KW-0732">Signal</keyword>
<accession>A0AAV5W7N8</accession>
<comment type="caution">
    <text evidence="2">The sequence shown here is derived from an EMBL/GenBank/DDBJ whole genome shotgun (WGS) entry which is preliminary data.</text>
</comment>
<proteinExistence type="predicted"/>
<dbReference type="EMBL" id="BTSY01000005">
    <property type="protein sequence ID" value="GMT26415.1"/>
    <property type="molecule type" value="Genomic_DNA"/>
</dbReference>
<keyword evidence="3" id="KW-1185">Reference proteome</keyword>
<feature type="signal peptide" evidence="1">
    <location>
        <begin position="1"/>
        <end position="25"/>
    </location>
</feature>
<protein>
    <submittedName>
        <fullName evidence="2">Uncharacterized protein</fullName>
    </submittedName>
</protein>